<dbReference type="RefSeq" id="WP_093347179.1">
    <property type="nucleotide sequence ID" value="NZ_FNVB01000002.1"/>
</dbReference>
<accession>A0A1H5V3R4</accession>
<dbReference type="Proteomes" id="UP000199690">
    <property type="component" value="Unassembled WGS sequence"/>
</dbReference>
<proteinExistence type="predicted"/>
<dbReference type="Proteomes" id="UP000236729">
    <property type="component" value="Unassembled WGS sequence"/>
</dbReference>
<evidence type="ECO:0000313" key="2">
    <source>
        <dbReference type="EMBL" id="SFC65475.1"/>
    </source>
</evidence>
<evidence type="ECO:0000313" key="4">
    <source>
        <dbReference type="Proteomes" id="UP000236729"/>
    </source>
</evidence>
<gene>
    <name evidence="1" type="ORF">SAMN02982929_00760</name>
    <name evidence="2" type="ORF">SAMN05216506_1011311</name>
</gene>
<reference evidence="3 4" key="2">
    <citation type="submission" date="2016-10" db="EMBL/GenBank/DDBJ databases">
        <authorList>
            <person name="Varghese N."/>
            <person name="Submissions S."/>
        </authorList>
    </citation>
    <scope>NUCLEOTIDE SEQUENCE [LARGE SCALE GENOMIC DNA]</scope>
    <source>
        <strain evidence="4">ATCC 20501</strain>
        <strain evidence="2 3">CGMCC 4.3529</strain>
    </source>
</reference>
<sequence length="70" mass="7548">MQVSDPAPSQMTVDHLAEIVQQLRDSGSGDIPVAVNVGDRLVLPVLHSAVRSHEGHAYLELRAPDLPRKG</sequence>
<evidence type="ECO:0000313" key="1">
    <source>
        <dbReference type="EMBL" id="SEF82102.1"/>
    </source>
</evidence>
<dbReference type="EMBL" id="FOME01000001">
    <property type="protein sequence ID" value="SFC65475.1"/>
    <property type="molecule type" value="Genomic_DNA"/>
</dbReference>
<dbReference type="SMR" id="A0A1H5V3R4"/>
<evidence type="ECO:0000313" key="3">
    <source>
        <dbReference type="Proteomes" id="UP000199690"/>
    </source>
</evidence>
<dbReference type="AlphaFoldDB" id="A0A1H5V3R4"/>
<dbReference type="EMBL" id="FNVB01000002">
    <property type="protein sequence ID" value="SEF82102.1"/>
    <property type="molecule type" value="Genomic_DNA"/>
</dbReference>
<reference evidence="1" key="1">
    <citation type="submission" date="2016-10" db="EMBL/GenBank/DDBJ databases">
        <authorList>
            <person name="de Groot N.N."/>
        </authorList>
    </citation>
    <scope>NUCLEOTIDE SEQUENCE [LARGE SCALE GENOMIC DNA]</scope>
    <source>
        <strain evidence="1">ATCC 20501</strain>
    </source>
</reference>
<protein>
    <submittedName>
        <fullName evidence="1">Uncharacterized protein</fullName>
    </submittedName>
</protein>
<keyword evidence="3" id="KW-1185">Reference proteome</keyword>
<organism evidence="1 4">
    <name type="scientific">Saccharopolyspora kobensis</name>
    <dbReference type="NCBI Taxonomy" id="146035"/>
    <lineage>
        <taxon>Bacteria</taxon>
        <taxon>Bacillati</taxon>
        <taxon>Actinomycetota</taxon>
        <taxon>Actinomycetes</taxon>
        <taxon>Pseudonocardiales</taxon>
        <taxon>Pseudonocardiaceae</taxon>
        <taxon>Saccharopolyspora</taxon>
    </lineage>
</organism>
<accession>A0A1I1KXV2</accession>
<name>A0A1H5V3R4_9PSEU</name>